<evidence type="ECO:0000256" key="5">
    <source>
        <dbReference type="ARBA" id="ARBA00023242"/>
    </source>
</evidence>
<accession>A0A6G1J7Q3</accession>
<dbReference type="GO" id="GO:0000978">
    <property type="term" value="F:RNA polymerase II cis-regulatory region sequence-specific DNA binding"/>
    <property type="evidence" value="ECO:0007669"/>
    <property type="project" value="TreeGrafter"/>
</dbReference>
<evidence type="ECO:0000256" key="3">
    <source>
        <dbReference type="ARBA" id="ARBA00023125"/>
    </source>
</evidence>
<feature type="region of interest" description="Disordered" evidence="7">
    <location>
        <begin position="174"/>
        <end position="224"/>
    </location>
</feature>
<dbReference type="InterPro" id="IPR050917">
    <property type="entry name" value="SOX_TF"/>
</dbReference>
<dbReference type="Pfam" id="PF00505">
    <property type="entry name" value="HMG_box"/>
    <property type="match status" value="1"/>
</dbReference>
<dbReference type="CDD" id="cd01389">
    <property type="entry name" value="HMG-box_ROX1-like"/>
    <property type="match status" value="1"/>
</dbReference>
<dbReference type="Proteomes" id="UP000799291">
    <property type="component" value="Unassembled WGS sequence"/>
</dbReference>
<evidence type="ECO:0000256" key="6">
    <source>
        <dbReference type="PROSITE-ProRule" id="PRU00267"/>
    </source>
</evidence>
<name>A0A6G1J7Q3_9PLEO</name>
<evidence type="ECO:0000313" key="10">
    <source>
        <dbReference type="Proteomes" id="UP000799291"/>
    </source>
</evidence>
<keyword evidence="5 6" id="KW-0539">Nucleus</keyword>
<keyword evidence="4" id="KW-0804">Transcription</keyword>
<organism evidence="9 10">
    <name type="scientific">Lentithecium fluviatile CBS 122367</name>
    <dbReference type="NCBI Taxonomy" id="1168545"/>
    <lineage>
        <taxon>Eukaryota</taxon>
        <taxon>Fungi</taxon>
        <taxon>Dikarya</taxon>
        <taxon>Ascomycota</taxon>
        <taxon>Pezizomycotina</taxon>
        <taxon>Dothideomycetes</taxon>
        <taxon>Pleosporomycetidae</taxon>
        <taxon>Pleosporales</taxon>
        <taxon>Massarineae</taxon>
        <taxon>Lentitheciaceae</taxon>
        <taxon>Lentithecium</taxon>
    </lineage>
</organism>
<dbReference type="GO" id="GO:0005634">
    <property type="term" value="C:nucleus"/>
    <property type="evidence" value="ECO:0007669"/>
    <property type="project" value="UniProtKB-SubCell"/>
</dbReference>
<gene>
    <name evidence="9" type="ORF">K458DRAFT_415900</name>
</gene>
<dbReference type="OrthoDB" id="2307332at2759"/>
<dbReference type="AlphaFoldDB" id="A0A6G1J7Q3"/>
<evidence type="ECO:0000313" key="9">
    <source>
        <dbReference type="EMBL" id="KAF2686552.1"/>
    </source>
</evidence>
<proteinExistence type="predicted"/>
<protein>
    <recommendedName>
        <fullName evidence="8">HMG box domain-containing protein</fullName>
    </recommendedName>
</protein>
<feature type="compositionally biased region" description="Basic and acidic residues" evidence="7">
    <location>
        <begin position="205"/>
        <end position="217"/>
    </location>
</feature>
<dbReference type="PANTHER" id="PTHR45803">
    <property type="entry name" value="SOX100B"/>
    <property type="match status" value="1"/>
</dbReference>
<sequence length="425" mass="47898">MEKNTQAMVPNSPPTPISASELDDSQGRTRSGRTIAPSSSPLGQEKPRPKATPKSRKAKGKADKPTTPKLNAPLSILTSKFTHIPVRNIEEWVNRPVEVRRKEVDKGNGYVKRPMNSFILYRSAYADRTKQWCLQNNHQVISSVAGQSWPLEPPEIRELYIEYAKIERINHQNAHPTYKFSPSKASTPARKRKGESSDDEPSDLDDAKWNPEHDVRSRLRHSRRPERALSYHMNGMSADYFDRSFGPNGHDMNKSSWEMTNEGRPVPMHLAQGDLYNQYYQNSMQPNMAMAGMEDMRLRRVDTPGASMQYSPEHGILGLPGGNAADIMQQMHSNAGTPLGEAQVDPMLLAYDGGHHHDVGATVQHPEFQNGHMGIMERELNQQSVDSLIAAGHGQEVFHPASWQPDPHMGHIDQESEFEKWMSDQ</sequence>
<dbReference type="EMBL" id="MU005576">
    <property type="protein sequence ID" value="KAF2686552.1"/>
    <property type="molecule type" value="Genomic_DNA"/>
</dbReference>
<dbReference type="InterPro" id="IPR009071">
    <property type="entry name" value="HMG_box_dom"/>
</dbReference>
<dbReference type="PANTHER" id="PTHR45803:SF5">
    <property type="entry name" value="SOX100B"/>
    <property type="match status" value="1"/>
</dbReference>
<evidence type="ECO:0000256" key="1">
    <source>
        <dbReference type="ARBA" id="ARBA00004123"/>
    </source>
</evidence>
<feature type="domain" description="HMG box" evidence="8">
    <location>
        <begin position="111"/>
        <end position="179"/>
    </location>
</feature>
<feature type="compositionally biased region" description="Basic residues" evidence="7">
    <location>
        <begin position="49"/>
        <end position="59"/>
    </location>
</feature>
<reference evidence="9" key="1">
    <citation type="journal article" date="2020" name="Stud. Mycol.">
        <title>101 Dothideomycetes genomes: a test case for predicting lifestyles and emergence of pathogens.</title>
        <authorList>
            <person name="Haridas S."/>
            <person name="Albert R."/>
            <person name="Binder M."/>
            <person name="Bloem J."/>
            <person name="Labutti K."/>
            <person name="Salamov A."/>
            <person name="Andreopoulos B."/>
            <person name="Baker S."/>
            <person name="Barry K."/>
            <person name="Bills G."/>
            <person name="Bluhm B."/>
            <person name="Cannon C."/>
            <person name="Castanera R."/>
            <person name="Culley D."/>
            <person name="Daum C."/>
            <person name="Ezra D."/>
            <person name="Gonzalez J."/>
            <person name="Henrissat B."/>
            <person name="Kuo A."/>
            <person name="Liang C."/>
            <person name="Lipzen A."/>
            <person name="Lutzoni F."/>
            <person name="Magnuson J."/>
            <person name="Mondo S."/>
            <person name="Nolan M."/>
            <person name="Ohm R."/>
            <person name="Pangilinan J."/>
            <person name="Park H.-J."/>
            <person name="Ramirez L."/>
            <person name="Alfaro M."/>
            <person name="Sun H."/>
            <person name="Tritt A."/>
            <person name="Yoshinaga Y."/>
            <person name="Zwiers L.-H."/>
            <person name="Turgeon B."/>
            <person name="Goodwin S."/>
            <person name="Spatafora J."/>
            <person name="Crous P."/>
            <person name="Grigoriev I."/>
        </authorList>
    </citation>
    <scope>NUCLEOTIDE SEQUENCE</scope>
    <source>
        <strain evidence="9">CBS 122367</strain>
    </source>
</reference>
<keyword evidence="3 6" id="KW-0238">DNA-binding</keyword>
<dbReference type="SMART" id="SM00398">
    <property type="entry name" value="HMG"/>
    <property type="match status" value="1"/>
</dbReference>
<evidence type="ECO:0000259" key="8">
    <source>
        <dbReference type="PROSITE" id="PS50118"/>
    </source>
</evidence>
<evidence type="ECO:0000256" key="2">
    <source>
        <dbReference type="ARBA" id="ARBA00023015"/>
    </source>
</evidence>
<keyword evidence="2" id="KW-0805">Transcription regulation</keyword>
<evidence type="ECO:0000256" key="4">
    <source>
        <dbReference type="ARBA" id="ARBA00023163"/>
    </source>
</evidence>
<dbReference type="SUPFAM" id="SSF47095">
    <property type="entry name" value="HMG-box"/>
    <property type="match status" value="1"/>
</dbReference>
<dbReference type="InterPro" id="IPR036910">
    <property type="entry name" value="HMG_box_dom_sf"/>
</dbReference>
<comment type="subcellular location">
    <subcellularLocation>
        <location evidence="1">Nucleus</location>
    </subcellularLocation>
</comment>
<dbReference type="GO" id="GO:0000981">
    <property type="term" value="F:DNA-binding transcription factor activity, RNA polymerase II-specific"/>
    <property type="evidence" value="ECO:0007669"/>
    <property type="project" value="TreeGrafter"/>
</dbReference>
<dbReference type="PROSITE" id="PS50118">
    <property type="entry name" value="HMG_BOX_2"/>
    <property type="match status" value="1"/>
</dbReference>
<feature type="DNA-binding region" description="HMG box" evidence="6">
    <location>
        <begin position="111"/>
        <end position="179"/>
    </location>
</feature>
<keyword evidence="10" id="KW-1185">Reference proteome</keyword>
<dbReference type="Gene3D" id="1.10.30.10">
    <property type="entry name" value="High mobility group box domain"/>
    <property type="match status" value="1"/>
</dbReference>
<feature type="region of interest" description="Disordered" evidence="7">
    <location>
        <begin position="1"/>
        <end position="71"/>
    </location>
</feature>
<evidence type="ECO:0000256" key="7">
    <source>
        <dbReference type="SAM" id="MobiDB-lite"/>
    </source>
</evidence>